<feature type="chain" id="PRO_5040933501" description="Expansin-like EG45 domain-containing protein" evidence="1">
    <location>
        <begin position="22"/>
        <end position="139"/>
    </location>
</feature>
<proteinExistence type="predicted"/>
<feature type="signal peptide" evidence="1">
    <location>
        <begin position="1"/>
        <end position="21"/>
    </location>
</feature>
<evidence type="ECO:0000259" key="2">
    <source>
        <dbReference type="PROSITE" id="PS50842"/>
    </source>
</evidence>
<dbReference type="InterPro" id="IPR044206">
    <property type="entry name" value="EGC1/2"/>
</dbReference>
<dbReference type="PANTHER" id="PTHR47295">
    <property type="entry name" value="EG45-LIKE DOMAIN CONTAINING PROTEIN 1-RELATED"/>
    <property type="match status" value="1"/>
</dbReference>
<dbReference type="SUPFAM" id="SSF50685">
    <property type="entry name" value="Barwin-like endoglucanases"/>
    <property type="match status" value="1"/>
</dbReference>
<reference evidence="3" key="1">
    <citation type="submission" date="2023-05" db="EMBL/GenBank/DDBJ databases">
        <title>Genome and transcriptome analyses reveal genes involved in the formation of fine ridges on petal epidermal cells in Hibiscus trionum.</title>
        <authorList>
            <person name="Koshimizu S."/>
            <person name="Masuda S."/>
            <person name="Ishii T."/>
            <person name="Shirasu K."/>
            <person name="Hoshino A."/>
            <person name="Arita M."/>
        </authorList>
    </citation>
    <scope>NUCLEOTIDE SEQUENCE</scope>
    <source>
        <strain evidence="3">Hamamatsu line</strain>
    </source>
</reference>
<dbReference type="InterPro" id="IPR036908">
    <property type="entry name" value="RlpA-like_sf"/>
</dbReference>
<dbReference type="CDD" id="cd22269">
    <property type="entry name" value="DPBB_EG45-like"/>
    <property type="match status" value="1"/>
</dbReference>
<organism evidence="3 4">
    <name type="scientific">Hibiscus trionum</name>
    <name type="common">Flower of an hour</name>
    <dbReference type="NCBI Taxonomy" id="183268"/>
    <lineage>
        <taxon>Eukaryota</taxon>
        <taxon>Viridiplantae</taxon>
        <taxon>Streptophyta</taxon>
        <taxon>Embryophyta</taxon>
        <taxon>Tracheophyta</taxon>
        <taxon>Spermatophyta</taxon>
        <taxon>Magnoliopsida</taxon>
        <taxon>eudicotyledons</taxon>
        <taxon>Gunneridae</taxon>
        <taxon>Pentapetalae</taxon>
        <taxon>rosids</taxon>
        <taxon>malvids</taxon>
        <taxon>Malvales</taxon>
        <taxon>Malvaceae</taxon>
        <taxon>Malvoideae</taxon>
        <taxon>Hibiscus</taxon>
    </lineage>
</organism>
<accession>A0A9W7JHN3</accession>
<feature type="domain" description="Expansin-like EG45" evidence="2">
    <location>
        <begin position="24"/>
        <end position="122"/>
    </location>
</feature>
<dbReference type="Pfam" id="PF03330">
    <property type="entry name" value="DPBB_1"/>
    <property type="match status" value="1"/>
</dbReference>
<dbReference type="InterPro" id="IPR009009">
    <property type="entry name" value="RlpA-like_DPBB"/>
</dbReference>
<dbReference type="Gene3D" id="2.40.40.10">
    <property type="entry name" value="RlpA-like domain"/>
    <property type="match status" value="1"/>
</dbReference>
<dbReference type="Proteomes" id="UP001165190">
    <property type="component" value="Unassembled WGS sequence"/>
</dbReference>
<evidence type="ECO:0000313" key="4">
    <source>
        <dbReference type="Proteomes" id="UP001165190"/>
    </source>
</evidence>
<protein>
    <recommendedName>
        <fullName evidence="2">Expansin-like EG45 domain-containing protein</fullName>
    </recommendedName>
</protein>
<evidence type="ECO:0000256" key="1">
    <source>
        <dbReference type="SAM" id="SignalP"/>
    </source>
</evidence>
<dbReference type="InterPro" id="IPR007112">
    <property type="entry name" value="Expansin/allergen_DPBB_dom"/>
</dbReference>
<evidence type="ECO:0000313" key="3">
    <source>
        <dbReference type="EMBL" id="GMJ12958.1"/>
    </source>
</evidence>
<dbReference type="PANTHER" id="PTHR47295:SF2">
    <property type="entry name" value="EG45-LIKE DOMAIN CONTAINING PROTEIN 1-RELATED"/>
    <property type="match status" value="1"/>
</dbReference>
<dbReference type="GO" id="GO:0048046">
    <property type="term" value="C:apoplast"/>
    <property type="evidence" value="ECO:0007669"/>
    <property type="project" value="InterPro"/>
</dbReference>
<gene>
    <name evidence="3" type="ORF">HRI_004965000</name>
</gene>
<dbReference type="GO" id="GO:0009627">
    <property type="term" value="P:systemic acquired resistance"/>
    <property type="evidence" value="ECO:0007669"/>
    <property type="project" value="InterPro"/>
</dbReference>
<keyword evidence="1" id="KW-0732">Signal</keyword>
<dbReference type="PROSITE" id="PS50842">
    <property type="entry name" value="EXPANSIN_EG45"/>
    <property type="match status" value="1"/>
</dbReference>
<dbReference type="AlphaFoldDB" id="A0A9W7JHN3"/>
<dbReference type="OrthoDB" id="623670at2759"/>
<keyword evidence="4" id="KW-1185">Reference proteome</keyword>
<sequence>MDKITLIFVGIVACLVSIAAATPGIASFYTDYVPSTCFGMTPQGNAVAQVDDALWENGAACGKLFTVTCTGPRTVIPHPCTGKSATVMVVEHCPECTSTFVLSREAFAFISDPLAGKIDIDYHPYALTHLLVISIDFSV</sequence>
<comment type="caution">
    <text evidence="3">The sequence shown here is derived from an EMBL/GenBank/DDBJ whole genome shotgun (WGS) entry which is preliminary data.</text>
</comment>
<dbReference type="EMBL" id="BSYR01000065">
    <property type="protein sequence ID" value="GMJ12958.1"/>
    <property type="molecule type" value="Genomic_DNA"/>
</dbReference>
<name>A0A9W7JHN3_HIBTR</name>